<dbReference type="PANTHER" id="PTHR30537">
    <property type="entry name" value="HTH-TYPE TRANSCRIPTIONAL REGULATOR"/>
    <property type="match status" value="1"/>
</dbReference>
<dbReference type="SUPFAM" id="SSF53850">
    <property type="entry name" value="Periplasmic binding protein-like II"/>
    <property type="match status" value="1"/>
</dbReference>
<dbReference type="SUPFAM" id="SSF46785">
    <property type="entry name" value="Winged helix' DNA-binding domain"/>
    <property type="match status" value="1"/>
</dbReference>
<protein>
    <submittedName>
        <fullName evidence="6">LysR family transcriptional regulator</fullName>
    </submittedName>
</protein>
<evidence type="ECO:0000256" key="2">
    <source>
        <dbReference type="ARBA" id="ARBA00023015"/>
    </source>
</evidence>
<gene>
    <name evidence="6" type="ORF">NX786_26485</name>
</gene>
<dbReference type="CDD" id="cd08422">
    <property type="entry name" value="PBP2_CrgA_like"/>
    <property type="match status" value="1"/>
</dbReference>
<feature type="domain" description="HTH lysR-type" evidence="5">
    <location>
        <begin position="2"/>
        <end position="59"/>
    </location>
</feature>
<organism evidence="6 7">
    <name type="scientific">Telluria mixta</name>
    <dbReference type="NCBI Taxonomy" id="34071"/>
    <lineage>
        <taxon>Bacteria</taxon>
        <taxon>Pseudomonadati</taxon>
        <taxon>Pseudomonadota</taxon>
        <taxon>Betaproteobacteria</taxon>
        <taxon>Burkholderiales</taxon>
        <taxon>Oxalobacteraceae</taxon>
        <taxon>Telluria group</taxon>
        <taxon>Telluria</taxon>
    </lineage>
</organism>
<keyword evidence="2" id="KW-0805">Transcription regulation</keyword>
<dbReference type="InterPro" id="IPR036390">
    <property type="entry name" value="WH_DNA-bd_sf"/>
</dbReference>
<dbReference type="Gene3D" id="3.40.190.290">
    <property type="match status" value="1"/>
</dbReference>
<dbReference type="RefSeq" id="WP_259451890.1">
    <property type="nucleotide sequence ID" value="NZ_CP119520.1"/>
</dbReference>
<dbReference type="PANTHER" id="PTHR30537:SF5">
    <property type="entry name" value="HTH-TYPE TRANSCRIPTIONAL ACTIVATOR TTDR-RELATED"/>
    <property type="match status" value="1"/>
</dbReference>
<keyword evidence="7" id="KW-1185">Reference proteome</keyword>
<dbReference type="InterPro" id="IPR036388">
    <property type="entry name" value="WH-like_DNA-bd_sf"/>
</dbReference>
<name>A0ABT2C6B6_9BURK</name>
<comment type="similarity">
    <text evidence="1">Belongs to the LysR transcriptional regulatory family.</text>
</comment>
<accession>A0ABT2C6B6</accession>
<dbReference type="InterPro" id="IPR005119">
    <property type="entry name" value="LysR_subst-bd"/>
</dbReference>
<evidence type="ECO:0000256" key="1">
    <source>
        <dbReference type="ARBA" id="ARBA00009437"/>
    </source>
</evidence>
<dbReference type="InterPro" id="IPR058163">
    <property type="entry name" value="LysR-type_TF_proteobact-type"/>
</dbReference>
<dbReference type="Proteomes" id="UP001165263">
    <property type="component" value="Unassembled WGS sequence"/>
</dbReference>
<proteinExistence type="inferred from homology"/>
<keyword evidence="4" id="KW-0804">Transcription</keyword>
<evidence type="ECO:0000313" key="6">
    <source>
        <dbReference type="EMBL" id="MCS0632886.1"/>
    </source>
</evidence>
<reference evidence="6" key="1">
    <citation type="submission" date="2022-08" db="EMBL/GenBank/DDBJ databases">
        <title>Reclassification of Massilia species as members of the genera Telluria, Duganella, Pseudoduganella, Mokoshia gen. nov. and Zemynaea gen. nov. using orthogonal and non-orthogonal genome-based approaches.</title>
        <authorList>
            <person name="Bowman J.P."/>
        </authorList>
    </citation>
    <scope>NUCLEOTIDE SEQUENCE</scope>
    <source>
        <strain evidence="6">LMG 11547</strain>
    </source>
</reference>
<dbReference type="EMBL" id="JANUHC010000011">
    <property type="protein sequence ID" value="MCS0632886.1"/>
    <property type="molecule type" value="Genomic_DNA"/>
</dbReference>
<evidence type="ECO:0000259" key="5">
    <source>
        <dbReference type="PROSITE" id="PS50931"/>
    </source>
</evidence>
<comment type="caution">
    <text evidence="6">The sequence shown here is derived from an EMBL/GenBank/DDBJ whole genome shotgun (WGS) entry which is preliminary data.</text>
</comment>
<dbReference type="InterPro" id="IPR000847">
    <property type="entry name" value="LysR_HTH_N"/>
</dbReference>
<evidence type="ECO:0000256" key="3">
    <source>
        <dbReference type="ARBA" id="ARBA00023125"/>
    </source>
</evidence>
<evidence type="ECO:0000313" key="7">
    <source>
        <dbReference type="Proteomes" id="UP001165263"/>
    </source>
</evidence>
<dbReference type="Pfam" id="PF03466">
    <property type="entry name" value="LysR_substrate"/>
    <property type="match status" value="1"/>
</dbReference>
<dbReference type="PROSITE" id="PS50931">
    <property type="entry name" value="HTH_LYSR"/>
    <property type="match status" value="1"/>
</dbReference>
<evidence type="ECO:0000256" key="4">
    <source>
        <dbReference type="ARBA" id="ARBA00023163"/>
    </source>
</evidence>
<keyword evidence="3" id="KW-0238">DNA-binding</keyword>
<dbReference type="Gene3D" id="1.10.10.10">
    <property type="entry name" value="Winged helix-like DNA-binding domain superfamily/Winged helix DNA-binding domain"/>
    <property type="match status" value="1"/>
</dbReference>
<dbReference type="Pfam" id="PF00126">
    <property type="entry name" value="HTH_1"/>
    <property type="match status" value="1"/>
</dbReference>
<sequence length="303" mass="33731">MVDANDLILFVRVVDAGSFSQAAERADLPKSTLSRRLTLLEEALGEKLFVRSTRRVAITAFGERILEHARRLVDETEEVAALAQHRQETPRGELRVSMPPDLVEFDLAGFCRAFSARYPDVRLRVDLSPRRVDLGGERFDVAVRAAHHLPDDATLVARKLCELRQALYASPDYLAAHGTPQTPDDLVHHDCLALAANDGDTLPWALTRGDGVRWEQVVQGPLVCNSPRLQREMALLGAGIAILPADAALRDWTGNGRLRRVLPDWWLPTAGLWCVMPGRRLMPARTRVFVDMLKTHMDTILGG</sequence>